<name>A0A7W9C3S3_9CAUL</name>
<organism evidence="3 4">
    <name type="scientific">Brevundimonas aurantiaca</name>
    <dbReference type="NCBI Taxonomy" id="74316"/>
    <lineage>
        <taxon>Bacteria</taxon>
        <taxon>Pseudomonadati</taxon>
        <taxon>Pseudomonadota</taxon>
        <taxon>Alphaproteobacteria</taxon>
        <taxon>Caulobacterales</taxon>
        <taxon>Caulobacteraceae</taxon>
        <taxon>Brevundimonas</taxon>
    </lineage>
</organism>
<keyword evidence="2" id="KW-1133">Transmembrane helix</keyword>
<feature type="region of interest" description="Disordered" evidence="1">
    <location>
        <begin position="50"/>
        <end position="71"/>
    </location>
</feature>
<dbReference type="Proteomes" id="UP000527324">
    <property type="component" value="Unassembled WGS sequence"/>
</dbReference>
<evidence type="ECO:0000313" key="3">
    <source>
        <dbReference type="EMBL" id="MBB5738470.1"/>
    </source>
</evidence>
<evidence type="ECO:0000256" key="2">
    <source>
        <dbReference type="SAM" id="Phobius"/>
    </source>
</evidence>
<dbReference type="EMBL" id="JACHOQ010000001">
    <property type="protein sequence ID" value="MBB5738470.1"/>
    <property type="molecule type" value="Genomic_DNA"/>
</dbReference>
<accession>A0A7W9C3S3</accession>
<keyword evidence="2" id="KW-0472">Membrane</keyword>
<dbReference type="RefSeq" id="WP_054766242.1">
    <property type="nucleotide sequence ID" value="NZ_CAJFZW010000022.1"/>
</dbReference>
<sequence>MINLEPQQIFQLVSLLAVLALFSFSLRGHIGYARWFKRWEAERKARRDAELAAEARQAGEDDERPKTGPWG</sequence>
<protein>
    <submittedName>
        <fullName evidence="3">Uncharacterized protein</fullName>
    </submittedName>
</protein>
<dbReference type="AlphaFoldDB" id="A0A7W9C3S3"/>
<evidence type="ECO:0000313" key="4">
    <source>
        <dbReference type="Proteomes" id="UP000527324"/>
    </source>
</evidence>
<keyword evidence="4" id="KW-1185">Reference proteome</keyword>
<gene>
    <name evidence="3" type="ORF">GGQ93_000161</name>
</gene>
<comment type="caution">
    <text evidence="3">The sequence shown here is derived from an EMBL/GenBank/DDBJ whole genome shotgun (WGS) entry which is preliminary data.</text>
</comment>
<dbReference type="GeneID" id="88839313"/>
<feature type="compositionally biased region" description="Basic and acidic residues" evidence="1">
    <location>
        <begin position="57"/>
        <end position="71"/>
    </location>
</feature>
<evidence type="ECO:0000256" key="1">
    <source>
        <dbReference type="SAM" id="MobiDB-lite"/>
    </source>
</evidence>
<keyword evidence="2" id="KW-0812">Transmembrane</keyword>
<feature type="transmembrane region" description="Helical" evidence="2">
    <location>
        <begin position="12"/>
        <end position="36"/>
    </location>
</feature>
<proteinExistence type="predicted"/>
<reference evidence="3 4" key="1">
    <citation type="submission" date="2020-08" db="EMBL/GenBank/DDBJ databases">
        <title>Genomic Encyclopedia of Type Strains, Phase IV (KMG-IV): sequencing the most valuable type-strain genomes for metagenomic binning, comparative biology and taxonomic classification.</title>
        <authorList>
            <person name="Goeker M."/>
        </authorList>
    </citation>
    <scope>NUCLEOTIDE SEQUENCE [LARGE SCALE GENOMIC DNA]</scope>
    <source>
        <strain evidence="3 4">DSM 4731</strain>
    </source>
</reference>